<keyword evidence="2" id="KW-0677">Repeat</keyword>
<feature type="compositionally biased region" description="Basic and acidic residues" evidence="6">
    <location>
        <begin position="525"/>
        <end position="542"/>
    </location>
</feature>
<dbReference type="AlphaFoldDB" id="A0A2T6ZA57"/>
<feature type="region of interest" description="Disordered" evidence="6">
    <location>
        <begin position="1"/>
        <end position="102"/>
    </location>
</feature>
<name>A0A2T6ZA57_TUBBO</name>
<dbReference type="Gene3D" id="2.10.110.10">
    <property type="entry name" value="Cysteine Rich Protein"/>
    <property type="match status" value="2"/>
</dbReference>
<evidence type="ECO:0000256" key="4">
    <source>
        <dbReference type="ARBA" id="ARBA00023038"/>
    </source>
</evidence>
<evidence type="ECO:0000256" key="2">
    <source>
        <dbReference type="ARBA" id="ARBA00022737"/>
    </source>
</evidence>
<feature type="compositionally biased region" description="Basic and acidic residues" evidence="6">
    <location>
        <begin position="57"/>
        <end position="66"/>
    </location>
</feature>
<dbReference type="CDD" id="cd08368">
    <property type="entry name" value="LIM"/>
    <property type="match status" value="1"/>
</dbReference>
<dbReference type="Proteomes" id="UP000244722">
    <property type="component" value="Unassembled WGS sequence"/>
</dbReference>
<proteinExistence type="predicted"/>
<feature type="region of interest" description="Disordered" evidence="6">
    <location>
        <begin position="132"/>
        <end position="627"/>
    </location>
</feature>
<feature type="compositionally biased region" description="Pro residues" evidence="6">
    <location>
        <begin position="580"/>
        <end position="616"/>
    </location>
</feature>
<dbReference type="OrthoDB" id="1112565at2759"/>
<evidence type="ECO:0000313" key="8">
    <source>
        <dbReference type="EMBL" id="PUU72353.1"/>
    </source>
</evidence>
<evidence type="ECO:0000259" key="7">
    <source>
        <dbReference type="PROSITE" id="PS50023"/>
    </source>
</evidence>
<feature type="compositionally biased region" description="Basic and acidic residues" evidence="6">
    <location>
        <begin position="252"/>
        <end position="261"/>
    </location>
</feature>
<dbReference type="Pfam" id="PF00412">
    <property type="entry name" value="LIM"/>
    <property type="match status" value="2"/>
</dbReference>
<feature type="domain" description="LIM zinc-binding" evidence="7">
    <location>
        <begin position="690"/>
        <end position="749"/>
    </location>
</feature>
<dbReference type="EMBL" id="NESQ01000563">
    <property type="protein sequence ID" value="PUU72353.1"/>
    <property type="molecule type" value="Genomic_DNA"/>
</dbReference>
<feature type="compositionally biased region" description="Pro residues" evidence="6">
    <location>
        <begin position="363"/>
        <end position="375"/>
    </location>
</feature>
<dbReference type="PROSITE" id="PS50023">
    <property type="entry name" value="LIM_DOMAIN_2"/>
    <property type="match status" value="2"/>
</dbReference>
<evidence type="ECO:0000256" key="5">
    <source>
        <dbReference type="PROSITE-ProRule" id="PRU00125"/>
    </source>
</evidence>
<dbReference type="GO" id="GO:0005634">
    <property type="term" value="C:nucleus"/>
    <property type="evidence" value="ECO:0007669"/>
    <property type="project" value="TreeGrafter"/>
</dbReference>
<accession>A0A2T6ZA57</accession>
<dbReference type="PANTHER" id="PTHR24205:SF16">
    <property type="entry name" value="GH01042P-RELATED"/>
    <property type="match status" value="1"/>
</dbReference>
<dbReference type="GO" id="GO:0046872">
    <property type="term" value="F:metal ion binding"/>
    <property type="evidence" value="ECO:0007669"/>
    <property type="project" value="UniProtKB-KW"/>
</dbReference>
<organism evidence="8 9">
    <name type="scientific">Tuber borchii</name>
    <name type="common">White truffle</name>
    <dbReference type="NCBI Taxonomy" id="42251"/>
    <lineage>
        <taxon>Eukaryota</taxon>
        <taxon>Fungi</taxon>
        <taxon>Dikarya</taxon>
        <taxon>Ascomycota</taxon>
        <taxon>Pezizomycotina</taxon>
        <taxon>Pezizomycetes</taxon>
        <taxon>Pezizales</taxon>
        <taxon>Tuberaceae</taxon>
        <taxon>Tuber</taxon>
    </lineage>
</organism>
<dbReference type="PANTHER" id="PTHR24205">
    <property type="entry name" value="FOUR AND A HALF LIM DOMAINS PROTEIN"/>
    <property type="match status" value="1"/>
</dbReference>
<evidence type="ECO:0000256" key="1">
    <source>
        <dbReference type="ARBA" id="ARBA00022723"/>
    </source>
</evidence>
<feature type="compositionally biased region" description="Basic and acidic residues" evidence="6">
    <location>
        <begin position="213"/>
        <end position="228"/>
    </location>
</feature>
<reference evidence="8 9" key="1">
    <citation type="submission" date="2017-04" db="EMBL/GenBank/DDBJ databases">
        <title>Draft genome sequence of Tuber borchii Vittad., a whitish edible truffle.</title>
        <authorList>
            <consortium name="DOE Joint Genome Institute"/>
            <person name="Murat C."/>
            <person name="Kuo A."/>
            <person name="Barry K.W."/>
            <person name="Clum A."/>
            <person name="Dockter R.B."/>
            <person name="Fauchery L."/>
            <person name="Iotti M."/>
            <person name="Kohler A."/>
            <person name="Labutti K."/>
            <person name="Lindquist E.A."/>
            <person name="Lipzen A."/>
            <person name="Ohm R.A."/>
            <person name="Wang M."/>
            <person name="Grigoriev I.V."/>
            <person name="Zambonelli A."/>
            <person name="Martin F.M."/>
        </authorList>
    </citation>
    <scope>NUCLEOTIDE SEQUENCE [LARGE SCALE GENOMIC DNA]</scope>
    <source>
        <strain evidence="8 9">Tbo3840</strain>
    </source>
</reference>
<sequence>MGHIKIDPFAANRPYRDQVTPTSSSAGSRAHSPATPLDGQPLRTPLHNGSLSPNSRSRNDRPRKDSSSSSNYNIESPFTLFKPASVSPVSPPTPPGAAATTSSFYHNSDLYAPVSPLSDGSRTVAARMNSIAPGPFGVGPGNSGRERAPEMLASSTGNPLKKRLVRVSKGGDSETLPAVAASFPDREERRGGSKRSPTGGHSMDSRTMGRSQETGRESREHGKEREQKPTSNPERLARLPSRHRRSQSPRGAEARMRRKEQNLPQVPSPSYSVARRNGEESPLDPVSPYTHRTMKSEVTPSIPNMDVLRLDTRSHTFPVKNDSKSPRRQPPHPGLGLPRSPSVTVKNHLRGRNKSSANLAKGLPPPPEDNLPPVLPAKDQPARRRPSVGTSATSSGELDRRSGSKPPKLHRLSPPRAAEYTHYSLGNPYDLETSVEQSTSHIPSPSMSSNASSVFSHNSKSSRSSMSSPPISGTPQVPKLPPKPSRGSRGQPKDSNGLSDIDGLMKELQGSMQGLQPSVVQPKHPTKDRPRDKPRIPSHERAAPPPLKPHPHQSSSPASPIDYEKPLPNLTEPFFAPEPLQVPPLPPKGKNPQAPPPAPSQSPPRTQPPVDEPTPAPRRRRTTASKGNCRGCGEAIVGKSISSADGRLTGRYHKACFVCQDCRELFQSAEFYVLDNLPYCHRHYHKLNHSLCPSCDKGIEGPCLETEMNERFHPNCFRCYDCRCELNGDYFNFNGRPYCERHALRMIRGIQNGSENGNLGVSRSPANMERRRTRLMFM</sequence>
<dbReference type="GO" id="GO:0003712">
    <property type="term" value="F:transcription coregulator activity"/>
    <property type="evidence" value="ECO:0007669"/>
    <property type="project" value="TreeGrafter"/>
</dbReference>
<evidence type="ECO:0000256" key="6">
    <source>
        <dbReference type="SAM" id="MobiDB-lite"/>
    </source>
</evidence>
<evidence type="ECO:0000256" key="3">
    <source>
        <dbReference type="ARBA" id="ARBA00022833"/>
    </source>
</evidence>
<gene>
    <name evidence="8" type="ORF">B9Z19DRAFT_1010664</name>
</gene>
<feature type="compositionally biased region" description="Polar residues" evidence="6">
    <location>
        <begin position="262"/>
        <end position="271"/>
    </location>
</feature>
<comment type="caution">
    <text evidence="8">The sequence shown here is derived from an EMBL/GenBank/DDBJ whole genome shotgun (WGS) entry which is preliminary data.</text>
</comment>
<feature type="domain" description="LIM zinc-binding" evidence="7">
    <location>
        <begin position="627"/>
        <end position="689"/>
    </location>
</feature>
<keyword evidence="4 5" id="KW-0440">LIM domain</keyword>
<dbReference type="STRING" id="42251.A0A2T6ZA57"/>
<feature type="compositionally biased region" description="Polar residues" evidence="6">
    <location>
        <begin position="510"/>
        <end position="519"/>
    </location>
</feature>
<dbReference type="GO" id="GO:0030695">
    <property type="term" value="F:GTPase regulator activity"/>
    <property type="evidence" value="ECO:0007669"/>
    <property type="project" value="UniProtKB-ARBA"/>
</dbReference>
<keyword evidence="9" id="KW-1185">Reference proteome</keyword>
<dbReference type="CDD" id="cd09397">
    <property type="entry name" value="LIM1_UF1"/>
    <property type="match status" value="1"/>
</dbReference>
<evidence type="ECO:0000313" key="9">
    <source>
        <dbReference type="Proteomes" id="UP000244722"/>
    </source>
</evidence>
<feature type="compositionally biased region" description="Low complexity" evidence="6">
    <location>
        <begin position="438"/>
        <end position="471"/>
    </location>
</feature>
<dbReference type="SMART" id="SM00132">
    <property type="entry name" value="LIM"/>
    <property type="match status" value="2"/>
</dbReference>
<dbReference type="SUPFAM" id="SSF57716">
    <property type="entry name" value="Glucocorticoid receptor-like (DNA-binding domain)"/>
    <property type="match status" value="1"/>
</dbReference>
<keyword evidence="1 5" id="KW-0479">Metal-binding</keyword>
<dbReference type="PROSITE" id="PS00478">
    <property type="entry name" value="LIM_DOMAIN_1"/>
    <property type="match status" value="1"/>
</dbReference>
<dbReference type="InterPro" id="IPR001781">
    <property type="entry name" value="Znf_LIM"/>
</dbReference>
<protein>
    <recommendedName>
        <fullName evidence="7">LIM zinc-binding domain-containing protein</fullName>
    </recommendedName>
</protein>
<keyword evidence="3 5" id="KW-0862">Zinc</keyword>